<dbReference type="Pfam" id="PF00072">
    <property type="entry name" value="Response_reg"/>
    <property type="match status" value="2"/>
</dbReference>
<dbReference type="Pfam" id="PF01627">
    <property type="entry name" value="Hpt"/>
    <property type="match status" value="1"/>
</dbReference>
<dbReference type="Gene3D" id="3.30.70.270">
    <property type="match status" value="1"/>
</dbReference>
<dbReference type="PANTHER" id="PTHR33121">
    <property type="entry name" value="CYCLIC DI-GMP PHOSPHODIESTERASE PDEF"/>
    <property type="match status" value="1"/>
</dbReference>
<dbReference type="GO" id="GO:0000160">
    <property type="term" value="P:phosphorelay signal transduction system"/>
    <property type="evidence" value="ECO:0007669"/>
    <property type="project" value="UniProtKB-KW"/>
</dbReference>
<sequence length="833" mass="93715">MIGNVIRFTTSRSSNACQGIIIVSTRKSLQETLITLREEYAKQLPQTITDILTLGQQLQKQWTLENLRQFQQKIHRIAGNAGSFGFLTLSQTARVLDTLLVEILERNTPVEQHELTEIVRRLEHIQQASLVADEPTKTISTPPPTVQMPTVEKIIYLVDDDIQLANLLAEHLKSYGYNVKAFNNTHGLSGLIQVHPPALIIMDVMLAEGELAGPQIMYAIQKNRREPLPVIFISARTDMTARLAAVRANGDAYFNKPLDIPVLVSKIKQLTENPKPKTPRRILIIDDTNRYGENYAKILQQSGLQTAVLKEPLRIIDALDKFPPALILINTQLQTLNAIELAVVIRQQEKYKRLPLIFFAQQFDQTLRRAAVKGIADDFLNETIEADALVATIINRLKHNEHQLQNTDYLHSDITTGLYNRQYLLSQLELIKMASSAYPLVALYINIDSYRGISKILGYNAIDKAMYETAQFLQQQVNKSDLLARFSDNVFVIISIDRAVHEAKALANSIRATLESYVLEINGQQVVTTCSIGIGVYNDDIANGASTAISQAESACQQAQEAGGNRIQLHNAAENIKRDQYRQTYWQETIKSALVNNGFYLVYQPIVSLHGRADKLYDVLLRLHSDDHPDGIKAHEFLPIAEQHGLIEEIDRWVIKQAVLSLMQRYHEREEISFFIRLSGTSLSNPNLPAYIRKCLSVSGVPYHAVIFNISQNVAVSHLKETQIFIKNIKSLGCRIALQDFNGKSSAFQLLKLLEANFIKLNIDLVKTLTNKADTLSNIKQIADKAHTQTSAVIVPFIEDATTLSLLWECAIDYIEGNFIQIPIDTLSYDFSG</sequence>
<dbReference type="SMART" id="SM00052">
    <property type="entry name" value="EAL"/>
    <property type="match status" value="1"/>
</dbReference>
<dbReference type="GO" id="GO:0071111">
    <property type="term" value="F:cyclic-guanylate-specific phosphodiesterase activity"/>
    <property type="evidence" value="ECO:0007669"/>
    <property type="project" value="InterPro"/>
</dbReference>
<dbReference type="AlphaFoldDB" id="A0A2N9YEY4"/>
<dbReference type="CDD" id="cd01948">
    <property type="entry name" value="EAL"/>
    <property type="match status" value="1"/>
</dbReference>
<dbReference type="PROSITE" id="PS50894">
    <property type="entry name" value="HPT"/>
    <property type="match status" value="1"/>
</dbReference>
<accession>A0A2N9YEY4</accession>
<dbReference type="PROSITE" id="PS50110">
    <property type="entry name" value="RESPONSE_REGULATORY"/>
    <property type="match status" value="2"/>
</dbReference>
<dbReference type="InterPro" id="IPR001633">
    <property type="entry name" value="EAL_dom"/>
</dbReference>
<gene>
    <name evidence="8" type="ORF">BLE401_10275</name>
</gene>
<dbReference type="Pfam" id="PF00563">
    <property type="entry name" value="EAL"/>
    <property type="match status" value="1"/>
</dbReference>
<feature type="domain" description="Response regulatory" evidence="4">
    <location>
        <begin position="281"/>
        <end position="397"/>
    </location>
</feature>
<dbReference type="Proteomes" id="UP000234271">
    <property type="component" value="Chromosome"/>
</dbReference>
<feature type="domain" description="HPt" evidence="7">
    <location>
        <begin position="36"/>
        <end position="129"/>
    </location>
</feature>
<evidence type="ECO:0000313" key="9">
    <source>
        <dbReference type="Proteomes" id="UP000234271"/>
    </source>
</evidence>
<dbReference type="Pfam" id="PF00990">
    <property type="entry name" value="GGDEF"/>
    <property type="match status" value="1"/>
</dbReference>
<keyword evidence="1" id="KW-0902">Two-component regulatory system</keyword>
<evidence type="ECO:0000259" key="5">
    <source>
        <dbReference type="PROSITE" id="PS50883"/>
    </source>
</evidence>
<dbReference type="Gene3D" id="3.20.20.450">
    <property type="entry name" value="EAL domain"/>
    <property type="match status" value="1"/>
</dbReference>
<dbReference type="SMART" id="SM00448">
    <property type="entry name" value="REC"/>
    <property type="match status" value="2"/>
</dbReference>
<keyword evidence="3" id="KW-0597">Phosphoprotein</keyword>
<dbReference type="PROSITE" id="PS50887">
    <property type="entry name" value="GGDEF"/>
    <property type="match status" value="1"/>
</dbReference>
<dbReference type="SUPFAM" id="SSF55073">
    <property type="entry name" value="Nucleotide cyclase"/>
    <property type="match status" value="1"/>
</dbReference>
<dbReference type="GO" id="GO:0004672">
    <property type="term" value="F:protein kinase activity"/>
    <property type="evidence" value="ECO:0007669"/>
    <property type="project" value="UniProtKB-ARBA"/>
</dbReference>
<evidence type="ECO:0000313" key="8">
    <source>
        <dbReference type="EMBL" id="AUI69047.2"/>
    </source>
</evidence>
<dbReference type="Gene3D" id="3.40.50.2300">
    <property type="match status" value="2"/>
</dbReference>
<comment type="caution">
    <text evidence="3">Lacks conserved residue(s) required for the propagation of feature annotation.</text>
</comment>
<organism evidence="8 9">
    <name type="scientific">Beggiatoa leptomitoformis</name>
    <dbReference type="NCBI Taxonomy" id="288004"/>
    <lineage>
        <taxon>Bacteria</taxon>
        <taxon>Pseudomonadati</taxon>
        <taxon>Pseudomonadota</taxon>
        <taxon>Gammaproteobacteria</taxon>
        <taxon>Thiotrichales</taxon>
        <taxon>Thiotrichaceae</taxon>
        <taxon>Beggiatoa</taxon>
    </lineage>
</organism>
<evidence type="ECO:0000256" key="3">
    <source>
        <dbReference type="PROSITE-ProRule" id="PRU00169"/>
    </source>
</evidence>
<dbReference type="NCBIfam" id="TIGR00254">
    <property type="entry name" value="GGDEF"/>
    <property type="match status" value="1"/>
</dbReference>
<dbReference type="SUPFAM" id="SSF52172">
    <property type="entry name" value="CheY-like"/>
    <property type="match status" value="2"/>
</dbReference>
<dbReference type="InterPro" id="IPR035919">
    <property type="entry name" value="EAL_sf"/>
</dbReference>
<evidence type="ECO:0000256" key="2">
    <source>
        <dbReference type="PROSITE-ProRule" id="PRU00110"/>
    </source>
</evidence>
<evidence type="ECO:0000256" key="1">
    <source>
        <dbReference type="ARBA" id="ARBA00023012"/>
    </source>
</evidence>
<dbReference type="InterPro" id="IPR011006">
    <property type="entry name" value="CheY-like_superfamily"/>
</dbReference>
<feature type="domain" description="Response regulatory" evidence="4">
    <location>
        <begin position="154"/>
        <end position="271"/>
    </location>
</feature>
<evidence type="ECO:0000259" key="4">
    <source>
        <dbReference type="PROSITE" id="PS50110"/>
    </source>
</evidence>
<dbReference type="PANTHER" id="PTHR33121:SF23">
    <property type="entry name" value="CYCLIC DI-GMP PHOSPHODIESTERASE PDEB"/>
    <property type="match status" value="1"/>
</dbReference>
<dbReference type="InterPro" id="IPR008207">
    <property type="entry name" value="Sig_transdc_His_kin_Hpt_dom"/>
</dbReference>
<evidence type="ECO:0000259" key="6">
    <source>
        <dbReference type="PROSITE" id="PS50887"/>
    </source>
</evidence>
<dbReference type="InterPro" id="IPR043128">
    <property type="entry name" value="Rev_trsase/Diguanyl_cyclase"/>
</dbReference>
<dbReference type="InterPro" id="IPR001789">
    <property type="entry name" value="Sig_transdc_resp-reg_receiver"/>
</dbReference>
<dbReference type="CDD" id="cd00156">
    <property type="entry name" value="REC"/>
    <property type="match status" value="2"/>
</dbReference>
<dbReference type="InterPro" id="IPR029787">
    <property type="entry name" value="Nucleotide_cyclase"/>
</dbReference>
<dbReference type="PROSITE" id="PS50883">
    <property type="entry name" value="EAL"/>
    <property type="match status" value="1"/>
</dbReference>
<feature type="domain" description="EAL" evidence="5">
    <location>
        <begin position="583"/>
        <end position="833"/>
    </location>
</feature>
<feature type="modified residue" description="Phosphohistidine" evidence="2">
    <location>
        <position position="75"/>
    </location>
</feature>
<evidence type="ECO:0000259" key="7">
    <source>
        <dbReference type="PROSITE" id="PS50894"/>
    </source>
</evidence>
<feature type="domain" description="GGDEF" evidence="6">
    <location>
        <begin position="438"/>
        <end position="572"/>
    </location>
</feature>
<dbReference type="InterPro" id="IPR036641">
    <property type="entry name" value="HPT_dom_sf"/>
</dbReference>
<dbReference type="SUPFAM" id="SSF141868">
    <property type="entry name" value="EAL domain-like"/>
    <property type="match status" value="1"/>
</dbReference>
<dbReference type="InterPro" id="IPR050706">
    <property type="entry name" value="Cyclic-di-GMP_PDE-like"/>
</dbReference>
<dbReference type="Gene3D" id="1.20.120.160">
    <property type="entry name" value="HPT domain"/>
    <property type="match status" value="1"/>
</dbReference>
<keyword evidence="9" id="KW-1185">Reference proteome</keyword>
<protein>
    <submittedName>
        <fullName evidence="8">EAL domain-containing protein</fullName>
    </submittedName>
</protein>
<feature type="modified residue" description="4-aspartylphosphate" evidence="3">
    <location>
        <position position="203"/>
    </location>
</feature>
<dbReference type="SMART" id="SM00267">
    <property type="entry name" value="GGDEF"/>
    <property type="match status" value="1"/>
</dbReference>
<dbReference type="SUPFAM" id="SSF47226">
    <property type="entry name" value="Histidine-containing phosphotransfer domain, HPT domain"/>
    <property type="match status" value="1"/>
</dbReference>
<dbReference type="InterPro" id="IPR000160">
    <property type="entry name" value="GGDEF_dom"/>
</dbReference>
<dbReference type="STRING" id="288004.AL038_13980"/>
<name>A0A2N9YEY4_9GAMM</name>
<dbReference type="EMBL" id="CP018889">
    <property type="protein sequence ID" value="AUI69047.2"/>
    <property type="molecule type" value="Genomic_DNA"/>
</dbReference>
<proteinExistence type="predicted"/>
<reference evidence="9" key="1">
    <citation type="submission" date="2016-12" db="EMBL/GenBank/DDBJ databases">
        <title>Complete Genome Sequence of Beggiatoa leptomitiformis D-401.</title>
        <authorList>
            <person name="Fomenkov A."/>
            <person name="Vincze T."/>
            <person name="Grabovich M."/>
            <person name="Anton B.P."/>
            <person name="Dubinina G."/>
            <person name="Orlova M."/>
            <person name="Belousova E."/>
            <person name="Roberts R.J."/>
        </authorList>
    </citation>
    <scope>NUCLEOTIDE SEQUENCE [LARGE SCALE GENOMIC DNA]</scope>
    <source>
        <strain evidence="9">D-401</strain>
    </source>
</reference>
<dbReference type="CDD" id="cd01949">
    <property type="entry name" value="GGDEF"/>
    <property type="match status" value="1"/>
</dbReference>